<evidence type="ECO:0000256" key="4">
    <source>
        <dbReference type="ARBA" id="ARBA00023040"/>
    </source>
</evidence>
<dbReference type="GO" id="GO:0005886">
    <property type="term" value="C:plasma membrane"/>
    <property type="evidence" value="ECO:0007669"/>
    <property type="project" value="TreeGrafter"/>
</dbReference>
<feature type="transmembrane region" description="Helical" evidence="10">
    <location>
        <begin position="1256"/>
        <end position="1277"/>
    </location>
</feature>
<dbReference type="Pfam" id="PF00001">
    <property type="entry name" value="7tm_1"/>
    <property type="match status" value="1"/>
</dbReference>
<comment type="subcellular location">
    <subcellularLocation>
        <location evidence="1">Membrane</location>
        <topology evidence="1">Multi-pass membrane protein</topology>
    </subcellularLocation>
</comment>
<keyword evidence="5 10" id="KW-0472">Membrane</keyword>
<dbReference type="EMBL" id="CAJNOO010000887">
    <property type="protein sequence ID" value="CAF1055226.1"/>
    <property type="molecule type" value="Genomic_DNA"/>
</dbReference>
<evidence type="ECO:0000256" key="9">
    <source>
        <dbReference type="SAM" id="MobiDB-lite"/>
    </source>
</evidence>
<dbReference type="PANTHER" id="PTHR45695:SF26">
    <property type="entry name" value="NEUROPEPTIDE CCHAMIDE-1 RECEPTOR"/>
    <property type="match status" value="1"/>
</dbReference>
<feature type="compositionally biased region" description="Polar residues" evidence="9">
    <location>
        <begin position="66"/>
        <end position="79"/>
    </location>
</feature>
<gene>
    <name evidence="12" type="ORF">RFH988_LOCUS16951</name>
</gene>
<name>A0A814KRV0_9BILA</name>
<dbReference type="Gene3D" id="1.20.1070.10">
    <property type="entry name" value="Rhodopsin 7-helix transmembrane proteins"/>
    <property type="match status" value="1"/>
</dbReference>
<evidence type="ECO:0000256" key="1">
    <source>
        <dbReference type="ARBA" id="ARBA00004141"/>
    </source>
</evidence>
<feature type="domain" description="G-protein coupled receptors family 1 profile" evidence="11">
    <location>
        <begin position="1093"/>
        <end position="1412"/>
    </location>
</feature>
<dbReference type="PRINTS" id="PR00237">
    <property type="entry name" value="GPCRRHODOPSN"/>
</dbReference>
<evidence type="ECO:0000313" key="13">
    <source>
        <dbReference type="Proteomes" id="UP000663882"/>
    </source>
</evidence>
<protein>
    <recommendedName>
        <fullName evidence="11">G-protein coupled receptors family 1 profile domain-containing protein</fullName>
    </recommendedName>
</protein>
<comment type="similarity">
    <text evidence="8">Belongs to the G-protein coupled receptor 1 family.</text>
</comment>
<dbReference type="SUPFAM" id="SSF81321">
    <property type="entry name" value="Family A G protein-coupled receptor-like"/>
    <property type="match status" value="1"/>
</dbReference>
<keyword evidence="6 8" id="KW-0675">Receptor</keyword>
<dbReference type="Proteomes" id="UP000663882">
    <property type="component" value="Unassembled WGS sequence"/>
</dbReference>
<dbReference type="InterPro" id="IPR017452">
    <property type="entry name" value="GPCR_Rhodpsn_7TM"/>
</dbReference>
<feature type="transmembrane region" description="Helical" evidence="10">
    <location>
        <begin position="1350"/>
        <end position="1368"/>
    </location>
</feature>
<dbReference type="OrthoDB" id="10031164at2759"/>
<feature type="transmembrane region" description="Helical" evidence="10">
    <location>
        <begin position="1193"/>
        <end position="1210"/>
    </location>
</feature>
<reference evidence="12" key="1">
    <citation type="submission" date="2021-02" db="EMBL/GenBank/DDBJ databases">
        <authorList>
            <person name="Nowell W R."/>
        </authorList>
    </citation>
    <scope>NUCLEOTIDE SEQUENCE</scope>
</reference>
<dbReference type="PROSITE" id="PS00237">
    <property type="entry name" value="G_PROTEIN_RECEP_F1_1"/>
    <property type="match status" value="1"/>
</dbReference>
<organism evidence="12 13">
    <name type="scientific">Rotaria sordida</name>
    <dbReference type="NCBI Taxonomy" id="392033"/>
    <lineage>
        <taxon>Eukaryota</taxon>
        <taxon>Metazoa</taxon>
        <taxon>Spiralia</taxon>
        <taxon>Gnathifera</taxon>
        <taxon>Rotifera</taxon>
        <taxon>Eurotatoria</taxon>
        <taxon>Bdelloidea</taxon>
        <taxon>Philodinida</taxon>
        <taxon>Philodinidae</taxon>
        <taxon>Rotaria</taxon>
    </lineage>
</organism>
<keyword evidence="7 8" id="KW-0807">Transducer</keyword>
<evidence type="ECO:0000259" key="11">
    <source>
        <dbReference type="PROSITE" id="PS50262"/>
    </source>
</evidence>
<dbReference type="GO" id="GO:0008188">
    <property type="term" value="F:neuropeptide receptor activity"/>
    <property type="evidence" value="ECO:0007669"/>
    <property type="project" value="TreeGrafter"/>
</dbReference>
<dbReference type="PANTHER" id="PTHR45695">
    <property type="entry name" value="LEUCOKININ RECEPTOR-RELATED"/>
    <property type="match status" value="1"/>
</dbReference>
<keyword evidence="4 8" id="KW-0297">G-protein coupled receptor</keyword>
<dbReference type="PROSITE" id="PS50262">
    <property type="entry name" value="G_PROTEIN_RECEP_F1_2"/>
    <property type="match status" value="1"/>
</dbReference>
<feature type="transmembrane region" description="Helical" evidence="10">
    <location>
        <begin position="1114"/>
        <end position="1134"/>
    </location>
</feature>
<keyword evidence="2 8" id="KW-0812">Transmembrane</keyword>
<evidence type="ECO:0000256" key="7">
    <source>
        <dbReference type="ARBA" id="ARBA00023224"/>
    </source>
</evidence>
<feature type="transmembrane region" description="Helical" evidence="10">
    <location>
        <begin position="1154"/>
        <end position="1172"/>
    </location>
</feature>
<feature type="transmembrane region" description="Helical" evidence="10">
    <location>
        <begin position="1396"/>
        <end position="1415"/>
    </location>
</feature>
<sequence>MLLASINIFGIEGKMIGGDKARLSQTEIDQDSHEHIDSSSDKMIMNTQHEAHSVEPTNQFEIGHQETQSTTTVPQKVQQTSDKDTKVKPVKKKSDRKLQKPMNESLNNKTVTVKNKKSKKISTVKPNHKIVHLSKNRVHVSGNIVLVKHHSSNNDSVEYYLDNGNLTNSNYSLLQSRIPFTENFIANQSRVTLYVSTSKKINRKLAFSKFHIKIKQNYFPLKFHIHVKLTNLTHNNITLYFFVYITNGEKRSKTFIPAGSSQIHLQGTNRLSQQLDIHIKANGTEITGLFRGRYSQRYIRSGTYFQVFIIPEQSLPLRYNQTFDSIAQLKIKNVPSMYPVQFSLLVLNHLLKSNINYYAIAYIVENNIRRLINQEPILIINEKQILITSQVTFNVIPSSFILHGTVIRSMSGSFILQPRSSLILRLHEIDSDSRDIIFKLSDILTLPRTFHINISQSIRFDSSKNYDISALIIDEKNTTYMASPQPITLVDDFSGLILPVDDLLYYVQVRLHSSTNEKLHYIPGSRAQIFVTESPDMLIQPIFTLHIDSLPEYFHEFSFQIPVTAIQHDRNYYLVIIIDMKGIITHVSKSLLISNKQPPPLIIQLPVSSINIISGMIFDIENRPAQWSLSSYVSLILIDDTAEHVDRAIVQVWNKRLEKDFPIHFEIELDFNRLHSNHIYRLHALIKNERNILEYEPAGSILVLNPHGGTISDIRIPVHNIKKFQLIEGLIYINDINEPLQEKSEIILQLSSSPSLTHPNIINETNLKVDGRHLPINFTLNLPLNKIDINSVYYFLARYVVHDSVIIPASQAFAFSPRNEKPIILILSKTPQISITGQVTSTDGPFMLPSGSLLHLYITNNSTHTKRKIYDEIFLRASSNNLYNFRMNIDSDILQQQISLYLHADIPYEDKILISIPKPALLQITSGGEWNINLVVDLPTLLVGEIISMNEYEIINSELDVYIQILERNTTNIVYKTQLRLNNNLPQSFRIELDNELFVRYSALQARALIKNCKGQILFDADGTIKIHKGLNVNINLPVVLTDRKKLNELQTIVDNNAPLHIGTWLLSVTGVFTDATSALILFFLVYIVGLIGNGLLIFIVFRQKNLRTVPNLLVVNLALGDFLFVLFCVPFGAIAYSLNYYPFPTFYCRFENFIINLSLGVSVFSLLALSADRYKIIAKPFSSHANDSSSKLKLIVIFIWLLSTCFALPETIYSGLIMETIYQPTSNKTIKLISCFSPNNNALLSNHTFMITRQILRLIIYYLMPFIFISIFYCLIAKKLFQKTDVIYSPNFSSRSSHNNSISEENRLMNINLNNNIRHNLENLSNYQTKNLLNQDIKRTKQLRTRHKVAKTVLFLCLVFFICWLPKQLHDLYWFIGVLVYASEWNHFWQINKTVALILIYIYSCINPFALYFLSSTFRHFYKRYLCFWSNKTCCSHRHPITYTQRRRTQELMTISDYKRRSSANNTTMTVCYELNRFKTSNYSPRQRP</sequence>
<evidence type="ECO:0000256" key="3">
    <source>
        <dbReference type="ARBA" id="ARBA00022989"/>
    </source>
</evidence>
<comment type="caution">
    <text evidence="12">The sequence shown here is derived from an EMBL/GenBank/DDBJ whole genome shotgun (WGS) entry which is preliminary data.</text>
</comment>
<evidence type="ECO:0000256" key="8">
    <source>
        <dbReference type="RuleBase" id="RU000688"/>
    </source>
</evidence>
<proteinExistence type="inferred from homology"/>
<evidence type="ECO:0000256" key="5">
    <source>
        <dbReference type="ARBA" id="ARBA00023136"/>
    </source>
</evidence>
<evidence type="ECO:0000313" key="12">
    <source>
        <dbReference type="EMBL" id="CAF1055226.1"/>
    </source>
</evidence>
<accession>A0A814KRV0</accession>
<feature type="region of interest" description="Disordered" evidence="9">
    <location>
        <begin position="66"/>
        <end position="104"/>
    </location>
</feature>
<feature type="transmembrane region" description="Helical" evidence="10">
    <location>
        <begin position="1079"/>
        <end position="1102"/>
    </location>
</feature>
<keyword evidence="3 10" id="KW-1133">Transmembrane helix</keyword>
<evidence type="ECO:0000256" key="6">
    <source>
        <dbReference type="ARBA" id="ARBA00023170"/>
    </source>
</evidence>
<evidence type="ECO:0000256" key="10">
    <source>
        <dbReference type="SAM" id="Phobius"/>
    </source>
</evidence>
<dbReference type="InterPro" id="IPR000276">
    <property type="entry name" value="GPCR_Rhodpsn"/>
</dbReference>
<evidence type="ECO:0000256" key="2">
    <source>
        <dbReference type="ARBA" id="ARBA00022692"/>
    </source>
</evidence>